<keyword evidence="1" id="KW-0812">Transmembrane</keyword>
<dbReference type="PANTHER" id="PTHR34989">
    <property type="entry name" value="PROTEIN HDED"/>
    <property type="match status" value="1"/>
</dbReference>
<evidence type="ECO:0000313" key="3">
    <source>
        <dbReference type="Proteomes" id="UP000243297"/>
    </source>
</evidence>
<accession>A0A1T4K2P3</accession>
<dbReference type="Pfam" id="PF03729">
    <property type="entry name" value="DUF308"/>
    <property type="match status" value="2"/>
</dbReference>
<feature type="transmembrane region" description="Helical" evidence="1">
    <location>
        <begin position="45"/>
        <end position="65"/>
    </location>
</feature>
<dbReference type="Proteomes" id="UP000243297">
    <property type="component" value="Unassembled WGS sequence"/>
</dbReference>
<feature type="transmembrane region" description="Helical" evidence="1">
    <location>
        <begin position="175"/>
        <end position="194"/>
    </location>
</feature>
<keyword evidence="1" id="KW-0472">Membrane</keyword>
<reference evidence="3" key="1">
    <citation type="submission" date="2017-02" db="EMBL/GenBank/DDBJ databases">
        <authorList>
            <person name="Varghese N."/>
            <person name="Submissions S."/>
        </authorList>
    </citation>
    <scope>NUCLEOTIDE SEQUENCE [LARGE SCALE GENOMIC DNA]</scope>
    <source>
        <strain evidence="3">ATCC 25662</strain>
    </source>
</reference>
<dbReference type="STRING" id="118967.SAMN02745191_0254"/>
<dbReference type="EMBL" id="FUWY01000001">
    <property type="protein sequence ID" value="SJZ36595.1"/>
    <property type="molecule type" value="Genomic_DNA"/>
</dbReference>
<gene>
    <name evidence="2" type="ORF">SAMN02745191_0254</name>
</gene>
<feature type="transmembrane region" description="Helical" evidence="1">
    <location>
        <begin position="20"/>
        <end position="39"/>
    </location>
</feature>
<proteinExistence type="predicted"/>
<dbReference type="InterPro" id="IPR005325">
    <property type="entry name" value="DUF308_memb"/>
</dbReference>
<keyword evidence="3" id="KW-1185">Reference proteome</keyword>
<dbReference type="RefSeq" id="WP_078710706.1">
    <property type="nucleotide sequence ID" value="NZ_FUWY01000001.1"/>
</dbReference>
<dbReference type="PANTHER" id="PTHR34989:SF1">
    <property type="entry name" value="PROTEIN HDED"/>
    <property type="match status" value="1"/>
</dbReference>
<feature type="transmembrane region" description="Helical" evidence="1">
    <location>
        <begin position="77"/>
        <end position="96"/>
    </location>
</feature>
<evidence type="ECO:0000313" key="2">
    <source>
        <dbReference type="EMBL" id="SJZ36595.1"/>
    </source>
</evidence>
<dbReference type="GO" id="GO:0005886">
    <property type="term" value="C:plasma membrane"/>
    <property type="evidence" value="ECO:0007669"/>
    <property type="project" value="TreeGrafter"/>
</dbReference>
<dbReference type="InterPro" id="IPR052712">
    <property type="entry name" value="Acid_resist_chaperone_HdeD"/>
</dbReference>
<organism evidence="2 3">
    <name type="scientific">Anaerorhabdus furcosa</name>
    <dbReference type="NCBI Taxonomy" id="118967"/>
    <lineage>
        <taxon>Bacteria</taxon>
        <taxon>Bacillati</taxon>
        <taxon>Bacillota</taxon>
        <taxon>Erysipelotrichia</taxon>
        <taxon>Erysipelotrichales</taxon>
        <taxon>Erysipelotrichaceae</taxon>
        <taxon>Anaerorhabdus</taxon>
    </lineage>
</organism>
<dbReference type="AlphaFoldDB" id="A0A1T4K2P3"/>
<feature type="transmembrane region" description="Helical" evidence="1">
    <location>
        <begin position="102"/>
        <end position="122"/>
    </location>
</feature>
<evidence type="ECO:0000256" key="1">
    <source>
        <dbReference type="SAM" id="Phobius"/>
    </source>
</evidence>
<sequence length="196" mass="21397">MLRQDFTMETSMEGMLKRHALSGIIAAILMIAVGVLLFINPLAVSIGAGILIAIGIGIEGIYILVRYFSSKSRSAWDLVLAIINILFAGWILTLWMGDSKALTVGVILNFLAMIFAIVLLMSGFNKLNFASSLKMAGEYKTGMITFSGWLNIILAFFFIISPFVTTLTFEWMSGIYLIVSGIILLIEAIALMIAKG</sequence>
<feature type="transmembrane region" description="Helical" evidence="1">
    <location>
        <begin position="143"/>
        <end position="163"/>
    </location>
</feature>
<protein>
    <submittedName>
        <fullName evidence="2">Uncharacterized membrane protein HdeD, DUF308 family</fullName>
    </submittedName>
</protein>
<name>A0A1T4K2P3_9FIRM</name>
<keyword evidence="1" id="KW-1133">Transmembrane helix</keyword>